<dbReference type="AlphaFoldDB" id="A0A174LQX2"/>
<evidence type="ECO:0000313" key="4">
    <source>
        <dbReference type="Proteomes" id="UP000524321"/>
    </source>
</evidence>
<dbReference type="InterPro" id="IPR025905">
    <property type="entry name" value="NVEALA"/>
</dbReference>
<evidence type="ECO:0000313" key="3">
    <source>
        <dbReference type="Proteomes" id="UP000095333"/>
    </source>
</evidence>
<protein>
    <recommendedName>
        <fullName evidence="5">NVEALA protein</fullName>
    </recommendedName>
</protein>
<dbReference type="Proteomes" id="UP000524321">
    <property type="component" value="Unassembled WGS sequence"/>
</dbReference>
<sequence>MKDETNIKTIALAIVLIAGYNVYTSQQDVKMFSLTLANIEALAMDETSQCDNANGYRRILEGDERIYDCCYLEKVGKGKEDCKRW</sequence>
<name>A0A174LQX2_PHOVU</name>
<accession>A0A174LQX2</accession>
<evidence type="ECO:0008006" key="5">
    <source>
        <dbReference type="Google" id="ProtNLM"/>
    </source>
</evidence>
<proteinExistence type="predicted"/>
<reference evidence="1 3" key="1">
    <citation type="submission" date="2015-09" db="EMBL/GenBank/DDBJ databases">
        <authorList>
            <consortium name="Pathogen Informatics"/>
        </authorList>
    </citation>
    <scope>NUCLEOTIDE SEQUENCE [LARGE SCALE GENOMIC DNA]</scope>
    <source>
        <strain evidence="1 3">2789STDY5834842</strain>
    </source>
</reference>
<dbReference type="Proteomes" id="UP000095333">
    <property type="component" value="Unassembled WGS sequence"/>
</dbReference>
<dbReference type="RefSeq" id="WP_032946277.1">
    <property type="nucleotide sequence ID" value="NZ_CAXSLB010000007.1"/>
</dbReference>
<organism evidence="1 3">
    <name type="scientific">Phocaeicola vulgatus</name>
    <name type="common">Bacteroides vulgatus</name>
    <dbReference type="NCBI Taxonomy" id="821"/>
    <lineage>
        <taxon>Bacteria</taxon>
        <taxon>Pseudomonadati</taxon>
        <taxon>Bacteroidota</taxon>
        <taxon>Bacteroidia</taxon>
        <taxon>Bacteroidales</taxon>
        <taxon>Bacteroidaceae</taxon>
        <taxon>Phocaeicola</taxon>
    </lineage>
</organism>
<evidence type="ECO:0000313" key="2">
    <source>
        <dbReference type="EMBL" id="NVB75707.1"/>
    </source>
</evidence>
<reference evidence="2 4" key="3">
    <citation type="submission" date="2020-07" db="EMBL/GenBank/DDBJ databases">
        <title>Bacterial metabolism rescues the inhibition of intestinal drug absorption by food and drug additives.</title>
        <authorList>
            <person name="Zou L."/>
            <person name="Spanogiannopoulos P."/>
            <person name="Chien H.-C."/>
            <person name="Pieper L.M."/>
            <person name="Cai W."/>
            <person name="Khuri N."/>
            <person name="Pottel J."/>
            <person name="Vora B."/>
            <person name="Ni Z."/>
            <person name="Tsakalozou E."/>
            <person name="Zhang W."/>
            <person name="Shoichet B.K."/>
            <person name="Giacomini K.M."/>
            <person name="Turnbaugh P.J."/>
        </authorList>
    </citation>
    <scope>NUCLEOTIDE SEQUENCE [LARGE SCALE GENOMIC DNA]</scope>
    <source>
        <strain evidence="2 4">B33</strain>
    </source>
</reference>
<dbReference type="EMBL" id="JABWDJ010000131">
    <property type="protein sequence ID" value="NVB75707.1"/>
    <property type="molecule type" value="Genomic_DNA"/>
</dbReference>
<gene>
    <name evidence="1" type="ORF">ERS852457_03773</name>
    <name evidence="2" type="ORF">HUV05_19750</name>
</gene>
<reference evidence="2 4" key="2">
    <citation type="submission" date="2020-04" db="EMBL/GenBank/DDBJ databases">
        <authorList>
            <person name="Pieper L."/>
        </authorList>
    </citation>
    <scope>NUCLEOTIDE SEQUENCE [LARGE SCALE GENOMIC DNA]</scope>
    <source>
        <strain evidence="2 4">B33</strain>
    </source>
</reference>
<dbReference type="Pfam" id="PF14055">
    <property type="entry name" value="NVEALA"/>
    <property type="match status" value="1"/>
</dbReference>
<evidence type="ECO:0000313" key="1">
    <source>
        <dbReference type="EMBL" id="CUP26644.1"/>
    </source>
</evidence>
<dbReference type="EMBL" id="CYZI01000038">
    <property type="protein sequence ID" value="CUP26644.1"/>
    <property type="molecule type" value="Genomic_DNA"/>
</dbReference>